<feature type="transmembrane region" description="Helical" evidence="1">
    <location>
        <begin position="12"/>
        <end position="30"/>
    </location>
</feature>
<dbReference type="Pfam" id="PF12822">
    <property type="entry name" value="ECF_trnsprt"/>
    <property type="match status" value="1"/>
</dbReference>
<dbReference type="Gene3D" id="1.10.1760.20">
    <property type="match status" value="1"/>
</dbReference>
<keyword evidence="1" id="KW-0472">Membrane</keyword>
<dbReference type="EMBL" id="NGJY01000002">
    <property type="protein sequence ID" value="RSU03595.1"/>
    <property type="molecule type" value="Genomic_DNA"/>
</dbReference>
<feature type="transmembrane region" description="Helical" evidence="1">
    <location>
        <begin position="119"/>
        <end position="144"/>
    </location>
</feature>
<evidence type="ECO:0000313" key="2">
    <source>
        <dbReference type="EMBL" id="RSU03595.1"/>
    </source>
</evidence>
<evidence type="ECO:0000256" key="1">
    <source>
        <dbReference type="SAM" id="Phobius"/>
    </source>
</evidence>
<reference evidence="2 3" key="1">
    <citation type="submission" date="2017-05" db="EMBL/GenBank/DDBJ databases">
        <title>Vagococcus spp. assemblies.</title>
        <authorList>
            <person name="Gulvik C.A."/>
        </authorList>
    </citation>
    <scope>NUCLEOTIDE SEQUENCE [LARGE SCALE GENOMIC DNA]</scope>
    <source>
        <strain evidence="2 3">CCUG 41755</strain>
    </source>
</reference>
<comment type="caution">
    <text evidence="2">The sequence shown here is derived from an EMBL/GenBank/DDBJ whole genome shotgun (WGS) entry which is preliminary data.</text>
</comment>
<keyword evidence="3" id="KW-1185">Reference proteome</keyword>
<dbReference type="AlphaFoldDB" id="A0A430A8Z1"/>
<dbReference type="RefSeq" id="WP_126831805.1">
    <property type="nucleotide sequence ID" value="NZ_CBCRYB010000001.1"/>
</dbReference>
<name>A0A430A8Z1_9ENTE</name>
<dbReference type="InterPro" id="IPR024529">
    <property type="entry name" value="ECF_trnsprt_substrate-spec"/>
</dbReference>
<keyword evidence="1" id="KW-0812">Transmembrane</keyword>
<dbReference type="Proteomes" id="UP000287101">
    <property type="component" value="Unassembled WGS sequence"/>
</dbReference>
<keyword evidence="1" id="KW-1133">Transmembrane helix</keyword>
<proteinExistence type="predicted"/>
<sequence length="203" mass="21876">MKNRRNKTYRLTIRAILTALIFIQGMVPFLGFIPLGMISLTIVHITVIVAAVTLGTKDGMFIGFVWGLTTFIRAWTMPSSAIDPIVFINPIVSILPRILVGLVAGLLFTVLYKKIKTLYLPTIIAAIGGTLTNTVLVLSLMGVLYTGPVAEHFSTTPSQLMSVLGLAVLTNGIPEIIAAVIITPLIVKALFQATSLSPESRNN</sequence>
<protein>
    <submittedName>
        <fullName evidence="2">ECF transporter S component</fullName>
    </submittedName>
</protein>
<feature type="transmembrane region" description="Helical" evidence="1">
    <location>
        <begin position="164"/>
        <end position="191"/>
    </location>
</feature>
<feature type="transmembrane region" description="Helical" evidence="1">
    <location>
        <begin position="94"/>
        <end position="112"/>
    </location>
</feature>
<organism evidence="2 3">
    <name type="scientific">Vagococcus fessus</name>
    <dbReference type="NCBI Taxonomy" id="120370"/>
    <lineage>
        <taxon>Bacteria</taxon>
        <taxon>Bacillati</taxon>
        <taxon>Bacillota</taxon>
        <taxon>Bacilli</taxon>
        <taxon>Lactobacillales</taxon>
        <taxon>Enterococcaceae</taxon>
        <taxon>Vagococcus</taxon>
    </lineage>
</organism>
<dbReference type="GO" id="GO:0022857">
    <property type="term" value="F:transmembrane transporter activity"/>
    <property type="evidence" value="ECO:0007669"/>
    <property type="project" value="InterPro"/>
</dbReference>
<dbReference type="OrthoDB" id="9813540at2"/>
<accession>A0A430A8Z1</accession>
<evidence type="ECO:0000313" key="3">
    <source>
        <dbReference type="Proteomes" id="UP000287101"/>
    </source>
</evidence>
<gene>
    <name evidence="2" type="ORF">CBF31_07750</name>
</gene>